<comment type="subunit">
    <text evidence="5">Component of a multi-subunit COQ enzyme complex.</text>
</comment>
<dbReference type="EMBL" id="KB007926">
    <property type="protein sequence ID" value="ELR20252.1"/>
    <property type="molecule type" value="Genomic_DNA"/>
</dbReference>
<dbReference type="VEuPathDB" id="AmoebaDB:ACA1_117250"/>
<feature type="binding site" evidence="5">
    <location>
        <position position="95"/>
    </location>
    <ligand>
        <name>S-adenosyl-L-methionine</name>
        <dbReference type="ChEBI" id="CHEBI:59789"/>
    </ligand>
</feature>
<dbReference type="GO" id="GO:0120537">
    <property type="term" value="F:3-demethylubiquinone 3-O-methyltransferase activity"/>
    <property type="evidence" value="ECO:0007669"/>
    <property type="project" value="RHEA"/>
</dbReference>
<keyword evidence="7" id="KW-1185">Reference proteome</keyword>
<name>L8H4V3_ACACF</name>
<dbReference type="HAMAP" id="MF_00472">
    <property type="entry name" value="UbiG"/>
    <property type="match status" value="1"/>
</dbReference>
<dbReference type="GeneID" id="14921099"/>
<dbReference type="NCBIfam" id="TIGR01983">
    <property type="entry name" value="UbiG"/>
    <property type="match status" value="1"/>
</dbReference>
<keyword evidence="3 5" id="KW-0831">Ubiquinone biosynthesis</keyword>
<dbReference type="OrthoDB" id="3265906at2759"/>
<feature type="binding site" evidence="5">
    <location>
        <position position="64"/>
    </location>
    <ligand>
        <name>S-adenosyl-L-methionine</name>
        <dbReference type="ChEBI" id="CHEBI:59789"/>
    </ligand>
</feature>
<gene>
    <name evidence="6" type="ORF">ACA1_117250</name>
</gene>
<dbReference type="Proteomes" id="UP000011083">
    <property type="component" value="Unassembled WGS sequence"/>
</dbReference>
<comment type="catalytic activity">
    <reaction evidence="5">
        <text>a 3,4-dihydroxy-5-(all-trans-polyprenyl)benzoate + S-adenosyl-L-methionine = a 4-hydroxy-3-methoxy-5-(all-trans-polyprenyl)benzoate + S-adenosyl-L-homocysteine + H(+)</text>
        <dbReference type="Rhea" id="RHEA:44452"/>
        <dbReference type="Rhea" id="RHEA-COMP:10930"/>
        <dbReference type="Rhea" id="RHEA-COMP:10931"/>
        <dbReference type="ChEBI" id="CHEBI:15378"/>
        <dbReference type="ChEBI" id="CHEBI:57856"/>
        <dbReference type="ChEBI" id="CHEBI:59789"/>
        <dbReference type="ChEBI" id="CHEBI:64694"/>
        <dbReference type="ChEBI" id="CHEBI:84443"/>
        <dbReference type="EC" id="2.1.1.114"/>
    </reaction>
</comment>
<accession>L8H4V3</accession>
<protein>
    <recommendedName>
        <fullName evidence="5">Ubiquinone biosynthesis O-methyltransferase, mitochondrial</fullName>
    </recommendedName>
    <alternativeName>
        <fullName evidence="5">3-demethylubiquinol 3-O-methyltransferase</fullName>
        <ecNumber evidence="5">2.1.1.64</ecNumber>
    </alternativeName>
    <alternativeName>
        <fullName evidence="5">3-demethylubiquinone 3-O-methyltransferase</fullName>
        <ecNumber evidence="5">2.1.1.-</ecNumber>
    </alternativeName>
    <alternativeName>
        <fullName evidence="5">Polyprenyldihydroxybenzoate methyltransferase</fullName>
        <ecNumber evidence="5">2.1.1.114</ecNumber>
    </alternativeName>
</protein>
<feature type="binding site" evidence="5">
    <location>
        <position position="165"/>
    </location>
    <ligand>
        <name>Mg(2+)</name>
        <dbReference type="ChEBI" id="CHEBI:18420"/>
    </ligand>
</feature>
<dbReference type="PANTHER" id="PTHR43464:SF19">
    <property type="entry name" value="UBIQUINONE BIOSYNTHESIS O-METHYLTRANSFERASE, MITOCHONDRIAL"/>
    <property type="match status" value="1"/>
</dbReference>
<keyword evidence="5" id="KW-0496">Mitochondrion</keyword>
<feature type="binding site" evidence="5">
    <location>
        <position position="116"/>
    </location>
    <ligand>
        <name>S-adenosyl-L-methionine</name>
        <dbReference type="ChEBI" id="CHEBI:59789"/>
    </ligand>
</feature>
<keyword evidence="5" id="KW-0460">Magnesium</keyword>
<keyword evidence="4 5" id="KW-0949">S-adenosyl-L-methionine</keyword>
<dbReference type="InterPro" id="IPR029063">
    <property type="entry name" value="SAM-dependent_MTases_sf"/>
</dbReference>
<reference evidence="6 7" key="1">
    <citation type="journal article" date="2013" name="Genome Biol.">
        <title>Genome of Acanthamoeba castellanii highlights extensive lateral gene transfer and early evolution of tyrosine kinase signaling.</title>
        <authorList>
            <person name="Clarke M."/>
            <person name="Lohan A.J."/>
            <person name="Liu B."/>
            <person name="Lagkouvardos I."/>
            <person name="Roy S."/>
            <person name="Zafar N."/>
            <person name="Bertelli C."/>
            <person name="Schilde C."/>
            <person name="Kianianmomeni A."/>
            <person name="Burglin T.R."/>
            <person name="Frech C."/>
            <person name="Turcotte B."/>
            <person name="Kopec K.O."/>
            <person name="Synnott J.M."/>
            <person name="Choo C."/>
            <person name="Paponov I."/>
            <person name="Finkler A."/>
            <person name="Soon Heng Tan C."/>
            <person name="Hutchins A.P."/>
            <person name="Weinmeier T."/>
            <person name="Rattei T."/>
            <person name="Chu J.S."/>
            <person name="Gimenez G."/>
            <person name="Irimia M."/>
            <person name="Rigden D.J."/>
            <person name="Fitzpatrick D.A."/>
            <person name="Lorenzo-Morales J."/>
            <person name="Bateman A."/>
            <person name="Chiu C.H."/>
            <person name="Tang P."/>
            <person name="Hegemann P."/>
            <person name="Fromm H."/>
            <person name="Raoult D."/>
            <person name="Greub G."/>
            <person name="Miranda-Saavedra D."/>
            <person name="Chen N."/>
            <person name="Nash P."/>
            <person name="Ginger M.L."/>
            <person name="Horn M."/>
            <person name="Schaap P."/>
            <person name="Caler L."/>
            <person name="Loftus B."/>
        </authorList>
    </citation>
    <scope>NUCLEOTIDE SEQUENCE [LARGE SCALE GENOMIC DNA]</scope>
    <source>
        <strain evidence="6 7">Neff</strain>
    </source>
</reference>
<comment type="catalytic activity">
    <reaction evidence="5">
        <text>a 3-demethylubiquinol + S-adenosyl-L-methionine = a ubiquinol + S-adenosyl-L-homocysteine + H(+)</text>
        <dbReference type="Rhea" id="RHEA:44380"/>
        <dbReference type="Rhea" id="RHEA-COMP:9566"/>
        <dbReference type="Rhea" id="RHEA-COMP:10914"/>
        <dbReference type="ChEBI" id="CHEBI:15378"/>
        <dbReference type="ChEBI" id="CHEBI:17976"/>
        <dbReference type="ChEBI" id="CHEBI:57856"/>
        <dbReference type="ChEBI" id="CHEBI:59789"/>
        <dbReference type="ChEBI" id="CHEBI:84422"/>
        <dbReference type="EC" id="2.1.1.64"/>
    </reaction>
</comment>
<dbReference type="PANTHER" id="PTHR43464">
    <property type="entry name" value="METHYLTRANSFERASE"/>
    <property type="match status" value="1"/>
</dbReference>
<dbReference type="CDD" id="cd02440">
    <property type="entry name" value="AdoMet_MTases"/>
    <property type="match status" value="1"/>
</dbReference>
<comment type="subcellular location">
    <subcellularLocation>
        <location evidence="5">Mitochondrion inner membrane</location>
        <topology evidence="5">Peripheral membrane protein</topology>
        <orientation evidence="5">Matrix side</orientation>
    </subcellularLocation>
</comment>
<comment type="catalytic activity">
    <reaction evidence="5">
        <text>a 3-demethylubiquinone + S-adenosyl-L-methionine = a ubiquinone + S-adenosyl-L-homocysteine</text>
        <dbReference type="Rhea" id="RHEA:81215"/>
        <dbReference type="Rhea" id="RHEA-COMP:9565"/>
        <dbReference type="Rhea" id="RHEA-COMP:19654"/>
        <dbReference type="ChEBI" id="CHEBI:16389"/>
        <dbReference type="ChEBI" id="CHEBI:57856"/>
        <dbReference type="ChEBI" id="CHEBI:59789"/>
        <dbReference type="ChEBI" id="CHEBI:231825"/>
    </reaction>
</comment>
<keyword evidence="2 5" id="KW-0808">Transferase</keyword>
<dbReference type="GO" id="GO:0032259">
    <property type="term" value="P:methylation"/>
    <property type="evidence" value="ECO:0007669"/>
    <property type="project" value="UniProtKB-KW"/>
</dbReference>
<comment type="pathway">
    <text evidence="5">Cofactor biosynthesis; ubiquinone biosynthesis.</text>
</comment>
<dbReference type="GO" id="GO:0046872">
    <property type="term" value="F:metal ion binding"/>
    <property type="evidence" value="ECO:0007669"/>
    <property type="project" value="UniProtKB-KW"/>
</dbReference>
<sequence length="275" mass="29819">MKRTLLLAGRIATVHGSPQQQQGAATGGSTVDEEEVQRLSESARLRWWDPEGEMKPLHRMNPKRVAYLRTCLTKRLGLPPLAPQPFTGLRFLDVGCGPGLLTESLARLGGEVLGVDASAANIQTAIKHSSGDSSLSTLAYRHGTAEGLAAEGQQFDVVSSLEVIEHVNNPELFINSLSGLVKPGGSLFLSTINRTMKSYALAIVGAEYILGWVPPGTHQWNKFVQPTELGVLLQRAGMNLEELTGLAYQPWNGSWSFTTDTSVNYLLWATKPLAQ</sequence>
<dbReference type="OMA" id="LASRWWD"/>
<keyword evidence="1 5" id="KW-0489">Methyltransferase</keyword>
<dbReference type="Gene3D" id="3.40.50.150">
    <property type="entry name" value="Vaccinia Virus protein VP39"/>
    <property type="match status" value="1"/>
</dbReference>
<keyword evidence="5" id="KW-0479">Metal-binding</keyword>
<dbReference type="RefSeq" id="XP_004342362.1">
    <property type="nucleotide sequence ID" value="XM_004342313.1"/>
</dbReference>
<comment type="function">
    <text evidence="5">O-methyltransferase required for two non-consecutive steps during ubiquinone biosynthesis. Catalyzes the 2 O-methylation of 3,4-dihydroxy-5-(all-trans-polyprenyl)benzoic acid into 4-hydroxy-3-methoxy-5-(all-trans-polyprenyl)benzoic acid. Also catalyzes the last step of ubiquinone biosynthesis by mediating methylation of 3-demethylubiquinone into ubiquinone. Also able to mediate the methylation of 3-demethylubiquinol into ubiquinol.</text>
</comment>
<feature type="binding site" evidence="5">
    <location>
        <position position="162"/>
    </location>
    <ligand>
        <name>Mg(2+)</name>
        <dbReference type="ChEBI" id="CHEBI:18420"/>
    </ligand>
</feature>
<dbReference type="GO" id="GO:0031314">
    <property type="term" value="C:extrinsic component of mitochondrial inner membrane"/>
    <property type="evidence" value="ECO:0007669"/>
    <property type="project" value="UniProtKB-UniRule"/>
</dbReference>
<dbReference type="KEGG" id="acan:ACA1_117250"/>
<evidence type="ECO:0000313" key="7">
    <source>
        <dbReference type="Proteomes" id="UP000011083"/>
    </source>
</evidence>
<keyword evidence="5" id="KW-0472">Membrane</keyword>
<evidence type="ECO:0000256" key="3">
    <source>
        <dbReference type="ARBA" id="ARBA00022688"/>
    </source>
</evidence>
<comment type="similarity">
    <text evidence="5">Belongs to the class I-like SAM-binding methyltransferase superfamily. UbiG/COQ3 family.</text>
</comment>
<dbReference type="EC" id="2.1.1.64" evidence="5"/>
<evidence type="ECO:0000256" key="4">
    <source>
        <dbReference type="ARBA" id="ARBA00022691"/>
    </source>
</evidence>
<dbReference type="AlphaFoldDB" id="L8H4V3"/>
<dbReference type="InterPro" id="IPR010233">
    <property type="entry name" value="UbiG_MeTrfase"/>
</dbReference>
<evidence type="ECO:0000256" key="5">
    <source>
        <dbReference type="HAMAP-Rule" id="MF_03190"/>
    </source>
</evidence>
<keyword evidence="5" id="KW-0999">Mitochondrion inner membrane</keyword>
<comment type="cofactor">
    <cofactor evidence="5">
        <name>Mg(2+)</name>
        <dbReference type="ChEBI" id="CHEBI:18420"/>
    </cofactor>
</comment>
<dbReference type="STRING" id="1257118.L8H4V3"/>
<keyword evidence="6" id="KW-0830">Ubiquinone</keyword>
<dbReference type="UniPathway" id="UPA00232"/>
<evidence type="ECO:0000256" key="1">
    <source>
        <dbReference type="ARBA" id="ARBA00022603"/>
    </source>
</evidence>
<organism evidence="6 7">
    <name type="scientific">Acanthamoeba castellanii (strain ATCC 30010 / Neff)</name>
    <dbReference type="NCBI Taxonomy" id="1257118"/>
    <lineage>
        <taxon>Eukaryota</taxon>
        <taxon>Amoebozoa</taxon>
        <taxon>Discosea</taxon>
        <taxon>Longamoebia</taxon>
        <taxon>Centramoebida</taxon>
        <taxon>Acanthamoebidae</taxon>
        <taxon>Acanthamoeba</taxon>
    </lineage>
</organism>
<proteinExistence type="inferred from homology"/>
<evidence type="ECO:0000256" key="2">
    <source>
        <dbReference type="ARBA" id="ARBA00022679"/>
    </source>
</evidence>
<evidence type="ECO:0000313" key="6">
    <source>
        <dbReference type="EMBL" id="ELR20252.1"/>
    </source>
</evidence>
<dbReference type="Pfam" id="PF13489">
    <property type="entry name" value="Methyltransf_23"/>
    <property type="match status" value="1"/>
</dbReference>
<feature type="binding site" evidence="5">
    <location>
        <position position="166"/>
    </location>
    <ligand>
        <name>Mg(2+)</name>
        <dbReference type="ChEBI" id="CHEBI:18420"/>
    </ligand>
</feature>
<feature type="binding site" evidence="5">
    <location>
        <position position="161"/>
    </location>
    <ligand>
        <name>S-adenosyl-L-methionine</name>
        <dbReference type="ChEBI" id="CHEBI:59789"/>
    </ligand>
</feature>
<dbReference type="EC" id="2.1.1.-" evidence="5"/>
<dbReference type="GO" id="GO:0010420">
    <property type="term" value="F:polyprenyldihydroxybenzoate methyltransferase activity"/>
    <property type="evidence" value="ECO:0007669"/>
    <property type="project" value="UniProtKB-UniRule"/>
</dbReference>
<dbReference type="GO" id="GO:0061542">
    <property type="term" value="F:3-demethylubiquinol 3-O-methyltransferase activity"/>
    <property type="evidence" value="ECO:0007669"/>
    <property type="project" value="UniProtKB-UniRule"/>
</dbReference>
<dbReference type="EC" id="2.1.1.114" evidence="5"/>
<dbReference type="SUPFAM" id="SSF53335">
    <property type="entry name" value="S-adenosyl-L-methionine-dependent methyltransferases"/>
    <property type="match status" value="1"/>
</dbReference>